<proteinExistence type="predicted"/>
<dbReference type="Pfam" id="PF19718">
    <property type="entry name" value="USP47_C"/>
    <property type="match status" value="1"/>
</dbReference>
<dbReference type="InParanoid" id="A0A1X7TBF4"/>
<name>A0A1X7TBF4_AMPQE</name>
<feature type="domain" description="Ubiquitin carboxyl-terminal hydrolase 47 C-terminal" evidence="2">
    <location>
        <begin position="571"/>
        <end position="735"/>
    </location>
</feature>
<dbReference type="AlphaFoldDB" id="A0A1X7TBF4"/>
<sequence length="746" mass="86518">MGQGLKKLTIGNLTLWRRQDVRQKELKEKDQDSLQHTDVVSYIILKEAEYKLRDAISGKEKETIKLKQELSMMKVLEEESLSVQSRDTESIKEVEEEPLYEELTVLSSQFNEIKEENKELSDKLSKMKVEYLRLLSLSSNADSAASKVRRGMTFEIDDCKFHLKAMTRPDYQPLVDNKRIIEKLQERITLMNMELIIEKEHNEKIIKDIKDLTNVEDKETSNEENEYDSLKDEVKDQICSFKLYCNHPVTGKFLESTLEVHKDELLPTVLDKAYELMELAPHIPIERCRLVKYDYDDDLMEQSFDLVEFQHKTIGKIVGRASRYHPFGLFLETREENEIFDKYNDGGINLKVSVVDLSTGEVHVGPAEPVRGEKGWTVGELKQHIGEVYSLNSSCMRLVMKNRDGATDISDVGCTLDKIFRKSTYKDRQLLYVSSDPEDYQKEYEDSLMYKYVRLPVHSILLNITIPPAPAPGPEATPTTTNVTGGRVIIKITPMENTGKKRRIQVQVKKRMTLAELKEELVPLIGVPSTGFRVFEIRDNNKEYEMERLDEILKSRSELIVRLGRAAGRGEMRLRDKIGVSPGRVYFDVEWIDTSDEMYVEPLKGPEKEDGAQKQVYVIRWHPSQCSVDPIEEIILDNDDPKHVIGKLSELSGVPVEYISFSQGRLFPVKISCLDIENTLIWYSITSDRPYYLLGLYGDDGYVIYYKDNREKMKKLTDKERSEIQEAEEARLKRIRECKLQHRQRY</sequence>
<dbReference type="OrthoDB" id="289038at2759"/>
<protein>
    <recommendedName>
        <fullName evidence="2">Ubiquitin carboxyl-terminal hydrolase 47 C-terminal domain-containing protein</fullName>
    </recommendedName>
</protein>
<dbReference type="EnsemblMetazoa" id="Aqu2.1.11770_001">
    <property type="protein sequence ID" value="Aqu2.1.11770_001"/>
    <property type="gene ID" value="Aqu2.1.11770"/>
</dbReference>
<evidence type="ECO:0000313" key="3">
    <source>
        <dbReference type="EnsemblMetazoa" id="Aqu2.1.11770_001"/>
    </source>
</evidence>
<keyword evidence="1" id="KW-0175">Coiled coil</keyword>
<dbReference type="InterPro" id="IPR045578">
    <property type="entry name" value="USP47_C"/>
</dbReference>
<reference evidence="3" key="1">
    <citation type="submission" date="2017-05" db="UniProtKB">
        <authorList>
            <consortium name="EnsemblMetazoa"/>
        </authorList>
    </citation>
    <scope>IDENTIFICATION</scope>
</reference>
<accession>A0A1X7TBF4</accession>
<evidence type="ECO:0000256" key="1">
    <source>
        <dbReference type="SAM" id="Coils"/>
    </source>
</evidence>
<feature type="coiled-coil region" evidence="1">
    <location>
        <begin position="103"/>
        <end position="130"/>
    </location>
</feature>
<organism evidence="3">
    <name type="scientific">Amphimedon queenslandica</name>
    <name type="common">Sponge</name>
    <dbReference type="NCBI Taxonomy" id="400682"/>
    <lineage>
        <taxon>Eukaryota</taxon>
        <taxon>Metazoa</taxon>
        <taxon>Porifera</taxon>
        <taxon>Demospongiae</taxon>
        <taxon>Heteroscleromorpha</taxon>
        <taxon>Haplosclerida</taxon>
        <taxon>Niphatidae</taxon>
        <taxon>Amphimedon</taxon>
    </lineage>
</organism>
<evidence type="ECO:0000259" key="2">
    <source>
        <dbReference type="Pfam" id="PF19718"/>
    </source>
</evidence>